<dbReference type="AlphaFoldDB" id="A0A401UAC4"/>
<gene>
    <name evidence="2" type="ORF">SanaruYs_20600</name>
</gene>
<reference evidence="2 3" key="1">
    <citation type="submission" date="2018-11" db="EMBL/GenBank/DDBJ databases">
        <title>Chryseotalea sanarue gen. nov., sp., nov., a member of the family Cytophagaceae, isolated from a brackish lake in Hamamatsu Japan.</title>
        <authorList>
            <person name="Maejima Y."/>
            <person name="Iino T."/>
            <person name="Muraguchi Y."/>
            <person name="Fukuda K."/>
            <person name="Ohkuma M."/>
            <person name="Moriuchi R."/>
            <person name="Dohra H."/>
            <person name="Kimbara K."/>
            <person name="Shintani M."/>
        </authorList>
    </citation>
    <scope>NUCLEOTIDE SEQUENCE [LARGE SCALE GENOMIC DNA]</scope>
    <source>
        <strain evidence="2 3">Ys</strain>
    </source>
</reference>
<accession>A0A401UAC4</accession>
<organism evidence="2 3">
    <name type="scientific">Chryseotalea sanaruensis</name>
    <dbReference type="NCBI Taxonomy" id="2482724"/>
    <lineage>
        <taxon>Bacteria</taxon>
        <taxon>Pseudomonadati</taxon>
        <taxon>Bacteroidota</taxon>
        <taxon>Cytophagia</taxon>
        <taxon>Cytophagales</taxon>
        <taxon>Chryseotaleaceae</taxon>
        <taxon>Chryseotalea</taxon>
    </lineage>
</organism>
<keyword evidence="3" id="KW-1185">Reference proteome</keyword>
<dbReference type="RefSeq" id="WP_127122475.1">
    <property type="nucleotide sequence ID" value="NZ_BHXQ01000003.1"/>
</dbReference>
<dbReference type="Proteomes" id="UP000288227">
    <property type="component" value="Unassembled WGS sequence"/>
</dbReference>
<evidence type="ECO:0000313" key="3">
    <source>
        <dbReference type="Proteomes" id="UP000288227"/>
    </source>
</evidence>
<evidence type="ECO:0000259" key="1">
    <source>
        <dbReference type="Pfam" id="PF20033"/>
    </source>
</evidence>
<protein>
    <recommendedName>
        <fullName evidence="1">DUF6438 domain-containing protein</fullName>
    </recommendedName>
</protein>
<dbReference type="Pfam" id="PF20033">
    <property type="entry name" value="DUF6438"/>
    <property type="match status" value="1"/>
</dbReference>
<dbReference type="InterPro" id="IPR045497">
    <property type="entry name" value="DUF6438"/>
</dbReference>
<feature type="domain" description="DUF6438" evidence="1">
    <location>
        <begin position="73"/>
        <end position="144"/>
    </location>
</feature>
<sequence length="150" mass="17047">MRVPIVKSSLQIIISLFTIGCTQLPKQIPEDFQVLIENSPIQPGGGGNYSLMIRQTASKGQFELIRNYDNTIRKLTLSTYGVQRLYDAVRDAKIFRLKDNYADMNVLDGSNITLTIKVNGKVKVINMRNKQPDELKSVSSILRKFELEIR</sequence>
<evidence type="ECO:0000313" key="2">
    <source>
        <dbReference type="EMBL" id="GCC51831.1"/>
    </source>
</evidence>
<comment type="caution">
    <text evidence="2">The sequence shown here is derived from an EMBL/GenBank/DDBJ whole genome shotgun (WGS) entry which is preliminary data.</text>
</comment>
<name>A0A401UAC4_9BACT</name>
<proteinExistence type="predicted"/>
<dbReference type="PROSITE" id="PS51257">
    <property type="entry name" value="PROKAR_LIPOPROTEIN"/>
    <property type="match status" value="1"/>
</dbReference>
<dbReference type="EMBL" id="BHXQ01000003">
    <property type="protein sequence ID" value="GCC51831.1"/>
    <property type="molecule type" value="Genomic_DNA"/>
</dbReference>